<evidence type="ECO:0000313" key="2">
    <source>
        <dbReference type="EMBL" id="KAK9138582.1"/>
    </source>
</evidence>
<accession>A0AAP0JR05</accession>
<dbReference type="Pfam" id="PF25568">
    <property type="entry name" value="AAA_lid_At3g28540"/>
    <property type="match status" value="1"/>
</dbReference>
<dbReference type="InterPro" id="IPR050747">
    <property type="entry name" value="Mitochondrial_chaperone_BCS1"/>
</dbReference>
<evidence type="ECO:0000259" key="1">
    <source>
        <dbReference type="Pfam" id="PF25568"/>
    </source>
</evidence>
<protein>
    <recommendedName>
        <fullName evidence="1">AAA+ ATPase At3g28540-like C-terminal domain-containing protein</fullName>
    </recommendedName>
</protein>
<dbReference type="PANTHER" id="PTHR23070">
    <property type="entry name" value="BCS1 AAA-TYPE ATPASE"/>
    <property type="match status" value="1"/>
</dbReference>
<reference evidence="2 3" key="1">
    <citation type="submission" date="2024-01" db="EMBL/GenBank/DDBJ databases">
        <title>Genome assemblies of Stephania.</title>
        <authorList>
            <person name="Yang L."/>
        </authorList>
    </citation>
    <scope>NUCLEOTIDE SEQUENCE [LARGE SCALE GENOMIC DNA]</scope>
    <source>
        <strain evidence="2">QJT</strain>
        <tissue evidence="2">Leaf</tissue>
    </source>
</reference>
<organism evidence="2 3">
    <name type="scientific">Stephania japonica</name>
    <dbReference type="NCBI Taxonomy" id="461633"/>
    <lineage>
        <taxon>Eukaryota</taxon>
        <taxon>Viridiplantae</taxon>
        <taxon>Streptophyta</taxon>
        <taxon>Embryophyta</taxon>
        <taxon>Tracheophyta</taxon>
        <taxon>Spermatophyta</taxon>
        <taxon>Magnoliopsida</taxon>
        <taxon>Ranunculales</taxon>
        <taxon>Menispermaceae</taxon>
        <taxon>Menispermoideae</taxon>
        <taxon>Cissampelideae</taxon>
        <taxon>Stephania</taxon>
    </lineage>
</organism>
<keyword evidence="3" id="KW-1185">Reference proteome</keyword>
<feature type="domain" description="AAA+ ATPase At3g28540-like C-terminal" evidence="1">
    <location>
        <begin position="10"/>
        <end position="67"/>
    </location>
</feature>
<name>A0AAP0JR05_9MAGN</name>
<proteinExistence type="predicted"/>
<evidence type="ECO:0000313" key="3">
    <source>
        <dbReference type="Proteomes" id="UP001417504"/>
    </source>
</evidence>
<comment type="caution">
    <text evidence="2">The sequence shown here is derived from an EMBL/GenBank/DDBJ whole genome shotgun (WGS) entry which is preliminary data.</text>
</comment>
<dbReference type="EMBL" id="JBBNAE010000003">
    <property type="protein sequence ID" value="KAK9138582.1"/>
    <property type="molecule type" value="Genomic_DNA"/>
</dbReference>
<dbReference type="AlphaFoldDB" id="A0AAP0JR05"/>
<gene>
    <name evidence="2" type="ORF">Sjap_009176</name>
</gene>
<dbReference type="Proteomes" id="UP001417504">
    <property type="component" value="Unassembled WGS sequence"/>
</dbReference>
<dbReference type="InterPro" id="IPR058017">
    <property type="entry name" value="At3g28540-like_C"/>
</dbReference>
<sequence length="77" mass="8817">MDKHIHMSYCTKKGFKLLALNFLGINGEKQCQQHKHLEEIEELIVQAQVTPAEVAEELMKSDDAEERLGLEEEAHGR</sequence>
<dbReference type="Gene3D" id="6.10.280.40">
    <property type="match status" value="1"/>
</dbReference>